<protein>
    <recommendedName>
        <fullName evidence="4 10">Phosphate propanoyltransferase</fullName>
        <ecNumber evidence="3 10">2.3.1.222</ecNumber>
    </recommendedName>
</protein>
<dbReference type="InterPro" id="IPR008300">
    <property type="entry name" value="PTAC"/>
</dbReference>
<evidence type="ECO:0000256" key="4">
    <source>
        <dbReference type="ARBA" id="ARBA00020837"/>
    </source>
</evidence>
<evidence type="ECO:0000256" key="6">
    <source>
        <dbReference type="ARBA" id="ARBA00022723"/>
    </source>
</evidence>
<proteinExistence type="inferred from homology"/>
<dbReference type="EMBL" id="JAESWB010000045">
    <property type="protein sequence ID" value="MBL4951600.1"/>
    <property type="molecule type" value="Genomic_DNA"/>
</dbReference>
<comment type="catalytic activity">
    <reaction evidence="9 10">
        <text>propanoyl-CoA + phosphate = propanoyl phosphate + CoA</text>
        <dbReference type="Rhea" id="RHEA:28046"/>
        <dbReference type="ChEBI" id="CHEBI:43474"/>
        <dbReference type="ChEBI" id="CHEBI:57287"/>
        <dbReference type="ChEBI" id="CHEBI:57392"/>
        <dbReference type="ChEBI" id="CHEBI:58933"/>
        <dbReference type="EC" id="2.3.1.222"/>
    </reaction>
</comment>
<comment type="cofactor">
    <cofactor evidence="1">
        <name>Zn(2+)</name>
        <dbReference type="ChEBI" id="CHEBI:29105"/>
    </cofactor>
</comment>
<evidence type="ECO:0000313" key="12">
    <source>
        <dbReference type="Proteomes" id="UP000623967"/>
    </source>
</evidence>
<dbReference type="NCBIfam" id="NF011652">
    <property type="entry name" value="PRK15070.1"/>
    <property type="match status" value="1"/>
</dbReference>
<gene>
    <name evidence="11" type="ORF">JK635_05005</name>
</gene>
<evidence type="ECO:0000256" key="2">
    <source>
        <dbReference type="ARBA" id="ARBA00007342"/>
    </source>
</evidence>
<accession>A0ABS1TNV5</accession>
<dbReference type="EC" id="2.3.1.222" evidence="3 10"/>
<evidence type="ECO:0000256" key="8">
    <source>
        <dbReference type="ARBA" id="ARBA00023315"/>
    </source>
</evidence>
<dbReference type="Proteomes" id="UP000623967">
    <property type="component" value="Unassembled WGS sequence"/>
</dbReference>
<evidence type="ECO:0000256" key="1">
    <source>
        <dbReference type="ARBA" id="ARBA00001947"/>
    </source>
</evidence>
<keyword evidence="6" id="KW-0479">Metal-binding</keyword>
<comment type="pathway">
    <text evidence="10">Polyol metabolism; 1,2-propanediol degradation.</text>
</comment>
<organism evidence="11 12">
    <name type="scientific">Neobacillus paridis</name>
    <dbReference type="NCBI Taxonomy" id="2803862"/>
    <lineage>
        <taxon>Bacteria</taxon>
        <taxon>Bacillati</taxon>
        <taxon>Bacillota</taxon>
        <taxon>Bacilli</taxon>
        <taxon>Bacillales</taxon>
        <taxon>Bacillaceae</taxon>
        <taxon>Neobacillus</taxon>
    </lineage>
</organism>
<reference evidence="11 12" key="1">
    <citation type="submission" date="2021-01" db="EMBL/GenBank/DDBJ databases">
        <title>Genome public.</title>
        <authorList>
            <person name="Liu C."/>
            <person name="Sun Q."/>
        </authorList>
    </citation>
    <scope>NUCLEOTIDE SEQUENCE [LARGE SCALE GENOMIC DNA]</scope>
    <source>
        <strain evidence="11 12">YIM B02564</strain>
    </source>
</reference>
<evidence type="ECO:0000256" key="7">
    <source>
        <dbReference type="ARBA" id="ARBA00022833"/>
    </source>
</evidence>
<evidence type="ECO:0000256" key="9">
    <source>
        <dbReference type="ARBA" id="ARBA00047589"/>
    </source>
</evidence>
<evidence type="ECO:0000256" key="10">
    <source>
        <dbReference type="PIRNR" id="PIRNR010130"/>
    </source>
</evidence>
<dbReference type="PANTHER" id="PTHR39453:SF1">
    <property type="entry name" value="PHOSPHATE PROPANOYLTRANSFERASE"/>
    <property type="match status" value="1"/>
</dbReference>
<dbReference type="PANTHER" id="PTHR39453">
    <property type="entry name" value="PHOSPHATE PROPANOYLTRANSFERASE"/>
    <property type="match status" value="1"/>
</dbReference>
<keyword evidence="7" id="KW-0862">Zinc</keyword>
<dbReference type="PIRSF" id="PIRSF010130">
    <property type="entry name" value="PduL"/>
    <property type="match status" value="1"/>
</dbReference>
<comment type="similarity">
    <text evidence="2 10">Belongs to the PduL family.</text>
</comment>
<keyword evidence="8 10" id="KW-0012">Acyltransferase</keyword>
<evidence type="ECO:0000256" key="3">
    <source>
        <dbReference type="ARBA" id="ARBA00012206"/>
    </source>
</evidence>
<comment type="caution">
    <text evidence="11">The sequence shown here is derived from an EMBL/GenBank/DDBJ whole genome shotgun (WGS) entry which is preliminary data.</text>
</comment>
<sequence>MAYSSARQAEIVKEVVKRLQEMEAVPYVPIGISNRHVHLSQKDLEALFGPGYQLTKMKDLKQPGQFAAKETVVLTGPKGEIQNVRILGPVRGKTQVEISFTDSFKLGVPAPVRESGKIAGTPGLVLTGPAGKLELQEGVIAALRHIHVPPEFAEKFDLHDKEMVEVEVGSVRKTIFQHVLIRVSDKYVLEMHLDTDEANAAGVKNGEFGKIRKG</sequence>
<keyword evidence="5 10" id="KW-0808">Transferase</keyword>
<name>A0ABS1TNV5_9BACI</name>
<evidence type="ECO:0000313" key="11">
    <source>
        <dbReference type="EMBL" id="MBL4951600.1"/>
    </source>
</evidence>
<dbReference type="Pfam" id="PF06130">
    <property type="entry name" value="PTAC"/>
    <property type="match status" value="1"/>
</dbReference>
<comment type="function">
    <text evidence="10">Involved in 1,2-propanediol (1,2-PD) degradation by catalyzing the conversion of propanoyl-CoA to propanoyl-phosphate.</text>
</comment>
<keyword evidence="12" id="KW-1185">Reference proteome</keyword>
<evidence type="ECO:0000256" key="5">
    <source>
        <dbReference type="ARBA" id="ARBA00022679"/>
    </source>
</evidence>